<feature type="region of interest" description="Disordered" evidence="1">
    <location>
        <begin position="222"/>
        <end position="247"/>
    </location>
</feature>
<dbReference type="InterPro" id="IPR001849">
    <property type="entry name" value="PH_domain"/>
</dbReference>
<sequence>MAFHPADSETVKEGPVAVKKAGLISSWRGWSDKWIVLKARSLVVYKNRFAPEAAVQISLNSITRIERTHSSRKGYCLLLETRGTRLLFAFRSDEELYNWHDKIYAFSPLMLFKAENAEMEFDLENSIIRGYSSSGDSPDLSSRPSTPHTLPGTKMPVDDDSMPPPPPAYTHSPAPSRQFLLDLEDLRGQQAPPVQPVAVRTSVIFSTQSEPFPLVIQQRFAPGRAQSHPGGCLADVQPDGATPSTEE</sequence>
<proteinExistence type="predicted"/>
<name>A0AAD7J8H4_9AGAR</name>
<dbReference type="Gene3D" id="2.30.29.30">
    <property type="entry name" value="Pleckstrin-homology domain (PH domain)/Phosphotyrosine-binding domain (PTB)"/>
    <property type="match status" value="1"/>
</dbReference>
<dbReference type="Proteomes" id="UP001215598">
    <property type="component" value="Unassembled WGS sequence"/>
</dbReference>
<keyword evidence="4" id="KW-1185">Reference proteome</keyword>
<evidence type="ECO:0000256" key="1">
    <source>
        <dbReference type="SAM" id="MobiDB-lite"/>
    </source>
</evidence>
<feature type="region of interest" description="Disordered" evidence="1">
    <location>
        <begin position="132"/>
        <end position="174"/>
    </location>
</feature>
<evidence type="ECO:0000313" key="3">
    <source>
        <dbReference type="EMBL" id="KAJ7759270.1"/>
    </source>
</evidence>
<dbReference type="AlphaFoldDB" id="A0AAD7J8H4"/>
<reference evidence="3" key="1">
    <citation type="submission" date="2023-03" db="EMBL/GenBank/DDBJ databases">
        <title>Massive genome expansion in bonnet fungi (Mycena s.s.) driven by repeated elements and novel gene families across ecological guilds.</title>
        <authorList>
            <consortium name="Lawrence Berkeley National Laboratory"/>
            <person name="Harder C.B."/>
            <person name="Miyauchi S."/>
            <person name="Viragh M."/>
            <person name="Kuo A."/>
            <person name="Thoen E."/>
            <person name="Andreopoulos B."/>
            <person name="Lu D."/>
            <person name="Skrede I."/>
            <person name="Drula E."/>
            <person name="Henrissat B."/>
            <person name="Morin E."/>
            <person name="Kohler A."/>
            <person name="Barry K."/>
            <person name="LaButti K."/>
            <person name="Morin E."/>
            <person name="Salamov A."/>
            <person name="Lipzen A."/>
            <person name="Mereny Z."/>
            <person name="Hegedus B."/>
            <person name="Baldrian P."/>
            <person name="Stursova M."/>
            <person name="Weitz H."/>
            <person name="Taylor A."/>
            <person name="Grigoriev I.V."/>
            <person name="Nagy L.G."/>
            <person name="Martin F."/>
            <person name="Kauserud H."/>
        </authorList>
    </citation>
    <scope>NUCLEOTIDE SEQUENCE</scope>
    <source>
        <strain evidence="3">CBHHK182m</strain>
    </source>
</reference>
<comment type="caution">
    <text evidence="3">The sequence shown here is derived from an EMBL/GenBank/DDBJ whole genome shotgun (WGS) entry which is preliminary data.</text>
</comment>
<dbReference type="SUPFAM" id="SSF50729">
    <property type="entry name" value="PH domain-like"/>
    <property type="match status" value="1"/>
</dbReference>
<gene>
    <name evidence="3" type="ORF">B0H16DRAFT_634588</name>
</gene>
<organism evidence="3 4">
    <name type="scientific">Mycena metata</name>
    <dbReference type="NCBI Taxonomy" id="1033252"/>
    <lineage>
        <taxon>Eukaryota</taxon>
        <taxon>Fungi</taxon>
        <taxon>Dikarya</taxon>
        <taxon>Basidiomycota</taxon>
        <taxon>Agaricomycotina</taxon>
        <taxon>Agaricomycetes</taxon>
        <taxon>Agaricomycetidae</taxon>
        <taxon>Agaricales</taxon>
        <taxon>Marasmiineae</taxon>
        <taxon>Mycenaceae</taxon>
        <taxon>Mycena</taxon>
    </lineage>
</organism>
<dbReference type="InterPro" id="IPR011993">
    <property type="entry name" value="PH-like_dom_sf"/>
</dbReference>
<feature type="domain" description="PH" evidence="2">
    <location>
        <begin position="9"/>
        <end position="108"/>
    </location>
</feature>
<dbReference type="PROSITE" id="PS50003">
    <property type="entry name" value="PH_DOMAIN"/>
    <property type="match status" value="1"/>
</dbReference>
<protein>
    <recommendedName>
        <fullName evidence="2">PH domain-containing protein</fullName>
    </recommendedName>
</protein>
<dbReference type="Pfam" id="PF00169">
    <property type="entry name" value="PH"/>
    <property type="match status" value="1"/>
</dbReference>
<accession>A0AAD7J8H4</accession>
<dbReference type="SMART" id="SM00233">
    <property type="entry name" value="PH"/>
    <property type="match status" value="1"/>
</dbReference>
<feature type="compositionally biased region" description="Low complexity" evidence="1">
    <location>
        <begin position="132"/>
        <end position="145"/>
    </location>
</feature>
<dbReference type="EMBL" id="JARKIB010000040">
    <property type="protein sequence ID" value="KAJ7759270.1"/>
    <property type="molecule type" value="Genomic_DNA"/>
</dbReference>
<evidence type="ECO:0000313" key="4">
    <source>
        <dbReference type="Proteomes" id="UP001215598"/>
    </source>
</evidence>
<evidence type="ECO:0000259" key="2">
    <source>
        <dbReference type="PROSITE" id="PS50003"/>
    </source>
</evidence>